<name>A0ABS2Y3H1_POLSP</name>
<dbReference type="PANTHER" id="PTHR48103:SF2">
    <property type="entry name" value="MIDASIN"/>
    <property type="match status" value="1"/>
</dbReference>
<feature type="non-terminal residue" evidence="4">
    <location>
        <position position="251"/>
    </location>
</feature>
<dbReference type="Proteomes" id="UP001166093">
    <property type="component" value="Unassembled WGS sequence"/>
</dbReference>
<protein>
    <submittedName>
        <fullName evidence="4">MDN1 protein</fullName>
    </submittedName>
</protein>
<accession>A0ABS2Y3H1</accession>
<organism evidence="4 5">
    <name type="scientific">Polyodon spathula</name>
    <name type="common">North American paddlefish</name>
    <name type="synonym">Squalus spathula</name>
    <dbReference type="NCBI Taxonomy" id="7913"/>
    <lineage>
        <taxon>Eukaryota</taxon>
        <taxon>Metazoa</taxon>
        <taxon>Chordata</taxon>
        <taxon>Craniata</taxon>
        <taxon>Vertebrata</taxon>
        <taxon>Euteleostomi</taxon>
        <taxon>Actinopterygii</taxon>
        <taxon>Chondrostei</taxon>
        <taxon>Acipenseriformes</taxon>
        <taxon>Polyodontidae</taxon>
        <taxon>Polyodon</taxon>
    </lineage>
</organism>
<comment type="caution">
    <text evidence="4">The sequence shown here is derived from an EMBL/GenBank/DDBJ whole genome shotgun (WGS) entry which is preliminary data.</text>
</comment>
<dbReference type="InterPro" id="IPR040848">
    <property type="entry name" value="AAA_lid_7"/>
</dbReference>
<dbReference type="PANTHER" id="PTHR48103">
    <property type="entry name" value="MIDASIN-RELATED"/>
    <property type="match status" value="1"/>
</dbReference>
<proteinExistence type="predicted"/>
<keyword evidence="1" id="KW-0547">Nucleotide-binding</keyword>
<evidence type="ECO:0000313" key="4">
    <source>
        <dbReference type="EMBL" id="MBN3281035.1"/>
    </source>
</evidence>
<feature type="domain" description="Midasin AAA lid" evidence="3">
    <location>
        <begin position="164"/>
        <end position="231"/>
    </location>
</feature>
<dbReference type="SUPFAM" id="SSF52540">
    <property type="entry name" value="P-loop containing nucleoside triphosphate hydrolases"/>
    <property type="match status" value="1"/>
</dbReference>
<keyword evidence="2" id="KW-0067">ATP-binding</keyword>
<gene>
    <name evidence="4" type="primary">Mdn1_0</name>
    <name evidence="4" type="ORF">GTO93_0003000</name>
</gene>
<sequence>MDSAGPQCILNTLAHLLLDREYTLLIGRHLRPIVLDLMERNADIIKADGRINHDLHERRVWLEKLTFAVTCLSSVLLEQLAVCVNKGEPVLLVGETGTEKSATVQYLASITDSLSDCVFYLILTTLLKEQWEAFSLRLSLAQQQIKLTETALVFAFVESHRRGLTVFAGKHGFISLRDLFRWAKRCWLAEENQKDLDWLQHLANDGFMLLAGRVSYPEEAAILGVLEKHFKKKLNPGTLFSQDNVSKQLFE</sequence>
<evidence type="ECO:0000259" key="3">
    <source>
        <dbReference type="Pfam" id="PF17867"/>
    </source>
</evidence>
<keyword evidence="5" id="KW-1185">Reference proteome</keyword>
<reference evidence="4" key="1">
    <citation type="journal article" date="2021" name="Cell">
        <title>Tracing the genetic footprints of vertebrate landing in non-teleost ray-finned fishes.</title>
        <authorList>
            <person name="Bi X."/>
            <person name="Wang K."/>
            <person name="Yang L."/>
            <person name="Pan H."/>
            <person name="Jiang H."/>
            <person name="Wei Q."/>
            <person name="Fang M."/>
            <person name="Yu H."/>
            <person name="Zhu C."/>
            <person name="Cai Y."/>
            <person name="He Y."/>
            <person name="Gan X."/>
            <person name="Zeng H."/>
            <person name="Yu D."/>
            <person name="Zhu Y."/>
            <person name="Jiang H."/>
            <person name="Qiu Q."/>
            <person name="Yang H."/>
            <person name="Zhang Y.E."/>
            <person name="Wang W."/>
            <person name="Zhu M."/>
            <person name="He S."/>
            <person name="Zhang G."/>
        </authorList>
    </citation>
    <scope>NUCLEOTIDE SEQUENCE</scope>
    <source>
        <strain evidence="4">Pddl_001</strain>
    </source>
</reference>
<dbReference type="Gene3D" id="3.40.50.300">
    <property type="entry name" value="P-loop containing nucleotide triphosphate hydrolases"/>
    <property type="match status" value="1"/>
</dbReference>
<evidence type="ECO:0000313" key="5">
    <source>
        <dbReference type="Proteomes" id="UP001166093"/>
    </source>
</evidence>
<dbReference type="EMBL" id="JAAWVQ010104631">
    <property type="protein sequence ID" value="MBN3281035.1"/>
    <property type="molecule type" value="Genomic_DNA"/>
</dbReference>
<dbReference type="InterPro" id="IPR027417">
    <property type="entry name" value="P-loop_NTPase"/>
</dbReference>
<evidence type="ECO:0000256" key="1">
    <source>
        <dbReference type="ARBA" id="ARBA00022741"/>
    </source>
</evidence>
<feature type="non-terminal residue" evidence="4">
    <location>
        <position position="1"/>
    </location>
</feature>
<evidence type="ECO:0000256" key="2">
    <source>
        <dbReference type="ARBA" id="ARBA00022840"/>
    </source>
</evidence>
<dbReference type="Pfam" id="PF17867">
    <property type="entry name" value="AAA_lid_7"/>
    <property type="match status" value="1"/>
</dbReference>